<organism evidence="1 2">
    <name type="scientific">Kitasatospora cystarginea</name>
    <dbReference type="NCBI Taxonomy" id="58350"/>
    <lineage>
        <taxon>Bacteria</taxon>
        <taxon>Bacillati</taxon>
        <taxon>Actinomycetota</taxon>
        <taxon>Actinomycetes</taxon>
        <taxon>Kitasatosporales</taxon>
        <taxon>Streptomycetaceae</taxon>
        <taxon>Kitasatospora</taxon>
    </lineage>
</organism>
<comment type="caution">
    <text evidence="1">The sequence shown here is derived from an EMBL/GenBank/DDBJ whole genome shotgun (WGS) entry which is preliminary data.</text>
</comment>
<proteinExistence type="predicted"/>
<evidence type="ECO:0008006" key="3">
    <source>
        <dbReference type="Google" id="ProtNLM"/>
    </source>
</evidence>
<gene>
    <name evidence="1" type="ORF">GCM10010430_78970</name>
</gene>
<evidence type="ECO:0000313" key="1">
    <source>
        <dbReference type="EMBL" id="GAA2281079.1"/>
    </source>
</evidence>
<dbReference type="EMBL" id="BAAATR010000084">
    <property type="protein sequence ID" value="GAA2281079.1"/>
    <property type="molecule type" value="Genomic_DNA"/>
</dbReference>
<reference evidence="2" key="1">
    <citation type="journal article" date="2019" name="Int. J. Syst. Evol. Microbiol.">
        <title>The Global Catalogue of Microorganisms (GCM) 10K type strain sequencing project: providing services to taxonomists for standard genome sequencing and annotation.</title>
        <authorList>
            <consortium name="The Broad Institute Genomics Platform"/>
            <consortium name="The Broad Institute Genome Sequencing Center for Infectious Disease"/>
            <person name="Wu L."/>
            <person name="Ma J."/>
        </authorList>
    </citation>
    <scope>NUCLEOTIDE SEQUENCE [LARGE SCALE GENOMIC DNA]</scope>
    <source>
        <strain evidence="2">JCM 7356</strain>
    </source>
</reference>
<protein>
    <recommendedName>
        <fullName evidence="3">Spore-associated protein</fullName>
    </recommendedName>
</protein>
<sequence>MAHDGSLSAGLLSEGTGMFKKLVSIAAVAASLAGGTVLAAPAAHASSLCSGNVVDGYDVPDSSGVVTSHVTLFYDPATGNNCAYNYATSAGGLGTPHRMLLIVDVCQETSPNQDYVSGLCTPIIDQRQRDINDNYRSYAGPLTVHAPGHCIDIVAMDNYNNLSGYFDSHATHCG</sequence>
<name>A0ABP5RY94_9ACTN</name>
<keyword evidence="2" id="KW-1185">Reference proteome</keyword>
<evidence type="ECO:0000313" key="2">
    <source>
        <dbReference type="Proteomes" id="UP001500305"/>
    </source>
</evidence>
<dbReference type="Proteomes" id="UP001500305">
    <property type="component" value="Unassembled WGS sequence"/>
</dbReference>
<accession>A0ABP5RY94</accession>